<feature type="domain" description="Endonuclease/exonuclease/phosphatase" evidence="1">
    <location>
        <begin position="22"/>
        <end position="250"/>
    </location>
</feature>
<dbReference type="SUPFAM" id="SSF56219">
    <property type="entry name" value="DNase I-like"/>
    <property type="match status" value="1"/>
</dbReference>
<protein>
    <submittedName>
        <fullName evidence="2">Endonuclease/exonuclease/phosphatase family metal-dependent hydrolase</fullName>
    </submittedName>
</protein>
<dbReference type="OrthoDB" id="5293344at2"/>
<accession>A0A316GDY5</accession>
<keyword evidence="2" id="KW-0378">Hydrolase</keyword>
<dbReference type="EMBL" id="QGGU01000004">
    <property type="protein sequence ID" value="PWK52867.1"/>
    <property type="molecule type" value="Genomic_DNA"/>
</dbReference>
<dbReference type="GO" id="GO:0004527">
    <property type="term" value="F:exonuclease activity"/>
    <property type="evidence" value="ECO:0007669"/>
    <property type="project" value="UniProtKB-KW"/>
</dbReference>
<dbReference type="GO" id="GO:0006506">
    <property type="term" value="P:GPI anchor biosynthetic process"/>
    <property type="evidence" value="ECO:0007669"/>
    <property type="project" value="TreeGrafter"/>
</dbReference>
<evidence type="ECO:0000259" key="1">
    <source>
        <dbReference type="Pfam" id="PF03372"/>
    </source>
</evidence>
<reference evidence="2 3" key="1">
    <citation type="submission" date="2018-05" db="EMBL/GenBank/DDBJ databases">
        <title>Genomic Encyclopedia of Type Strains, Phase IV (KMG-IV): sequencing the most valuable type-strain genomes for metagenomic binning, comparative biology and taxonomic classification.</title>
        <authorList>
            <person name="Goeker M."/>
        </authorList>
    </citation>
    <scope>NUCLEOTIDE SEQUENCE [LARGE SCALE GENOMIC DNA]</scope>
    <source>
        <strain evidence="2 3">DSM 25350</strain>
    </source>
</reference>
<sequence length="281" mass="31708">MLKQPATTQLTDNDENLRLKVLSFNIQVGIDTARYSDYLRKSWRHVLPHSGRHLNLTRIAKLIKDYDVVALQEVDAGSLRSNFINQVEFLAKRADFGHWHVQKNRNLANIAAHANGLLSKMPAEMVVDHTLPGLIPGRGALQVNFGGGEDSLVVMVVHLSLSKKAQMKQLRYIADSLSDHQNFVIMGDMNCEPHWLVEQLDKQGLATHMVNEYQPTYPSWNPKRSLDQILVSNSLQVEQVDVLPTVISDHLPIAMEITLPASLAKRIRSRHCPQNLTTYSL</sequence>
<evidence type="ECO:0000313" key="2">
    <source>
        <dbReference type="EMBL" id="PWK52867.1"/>
    </source>
</evidence>
<organism evidence="2 3">
    <name type="scientific">Pleionea mediterranea</name>
    <dbReference type="NCBI Taxonomy" id="523701"/>
    <lineage>
        <taxon>Bacteria</taxon>
        <taxon>Pseudomonadati</taxon>
        <taxon>Pseudomonadota</taxon>
        <taxon>Gammaproteobacteria</taxon>
        <taxon>Oceanospirillales</taxon>
        <taxon>Pleioneaceae</taxon>
        <taxon>Pleionea</taxon>
    </lineage>
</organism>
<keyword evidence="2" id="KW-0540">Nuclease</keyword>
<dbReference type="RefSeq" id="WP_109762853.1">
    <property type="nucleotide sequence ID" value="NZ_QGGU01000004.1"/>
</dbReference>
<dbReference type="Pfam" id="PF03372">
    <property type="entry name" value="Exo_endo_phos"/>
    <property type="match status" value="1"/>
</dbReference>
<gene>
    <name evidence="2" type="ORF">C8D97_10485</name>
</gene>
<dbReference type="InterPro" id="IPR036691">
    <property type="entry name" value="Endo/exonu/phosph_ase_sf"/>
</dbReference>
<dbReference type="InterPro" id="IPR005135">
    <property type="entry name" value="Endo/exonuclease/phosphatase"/>
</dbReference>
<dbReference type="PANTHER" id="PTHR14859:SF15">
    <property type="entry name" value="ENDONUCLEASE_EXONUCLEASE_PHOSPHATASE DOMAIN-CONTAINING PROTEIN"/>
    <property type="match status" value="1"/>
</dbReference>
<comment type="caution">
    <text evidence="2">The sequence shown here is derived from an EMBL/GenBank/DDBJ whole genome shotgun (WGS) entry which is preliminary data.</text>
</comment>
<dbReference type="GO" id="GO:0004519">
    <property type="term" value="F:endonuclease activity"/>
    <property type="evidence" value="ECO:0007669"/>
    <property type="project" value="UniProtKB-KW"/>
</dbReference>
<dbReference type="Gene3D" id="3.60.10.10">
    <property type="entry name" value="Endonuclease/exonuclease/phosphatase"/>
    <property type="match status" value="1"/>
</dbReference>
<keyword evidence="2" id="KW-0255">Endonuclease</keyword>
<name>A0A316GDY5_9GAMM</name>
<dbReference type="InterPro" id="IPR051916">
    <property type="entry name" value="GPI-anchor_lipid_remodeler"/>
</dbReference>
<proteinExistence type="predicted"/>
<keyword evidence="3" id="KW-1185">Reference proteome</keyword>
<dbReference type="PANTHER" id="PTHR14859">
    <property type="entry name" value="CALCOFLUOR WHITE HYPERSENSITIVE PROTEIN PRECURSOR"/>
    <property type="match status" value="1"/>
</dbReference>
<keyword evidence="2" id="KW-0269">Exonuclease</keyword>
<dbReference type="AlphaFoldDB" id="A0A316GDY5"/>
<evidence type="ECO:0000313" key="3">
    <source>
        <dbReference type="Proteomes" id="UP000245790"/>
    </source>
</evidence>
<dbReference type="Proteomes" id="UP000245790">
    <property type="component" value="Unassembled WGS sequence"/>
</dbReference>
<dbReference type="GO" id="GO:0016020">
    <property type="term" value="C:membrane"/>
    <property type="evidence" value="ECO:0007669"/>
    <property type="project" value="GOC"/>
</dbReference>